<evidence type="ECO:0000313" key="2">
    <source>
        <dbReference type="EMBL" id="GAA4973635.1"/>
    </source>
</evidence>
<organism evidence="2 3">
    <name type="scientific">Yinghuangia aomiensis</name>
    <dbReference type="NCBI Taxonomy" id="676205"/>
    <lineage>
        <taxon>Bacteria</taxon>
        <taxon>Bacillati</taxon>
        <taxon>Actinomycetota</taxon>
        <taxon>Actinomycetes</taxon>
        <taxon>Kitasatosporales</taxon>
        <taxon>Streptomycetaceae</taxon>
        <taxon>Yinghuangia</taxon>
    </lineage>
</organism>
<evidence type="ECO:0000313" key="3">
    <source>
        <dbReference type="Proteomes" id="UP001500466"/>
    </source>
</evidence>
<gene>
    <name evidence="2" type="ORF">GCM10023205_45130</name>
</gene>
<evidence type="ECO:0008006" key="4">
    <source>
        <dbReference type="Google" id="ProtNLM"/>
    </source>
</evidence>
<dbReference type="InterPro" id="IPR008585">
    <property type="entry name" value="Gamma_PGA_hydro"/>
</dbReference>
<sequence>MTGEQDGNGSRRLTRRNALVLGAVGVTGAATGTAALPTGAAQGADTTPRDDDGGSGGDMYPTNTALYADPALREGRDWARRYRKHAAFDDAQGNSPAFGGTAVLAPHGGGIERGTSELCLAVAGYRPADLTPSGGPTYDYWMFEGLLTNRNARLHVTSTHCDDPVALALAGGSGTALSLHGCTARQAGATGDGQAVVVGGLDAEFRRVTRTALQAAGFRVVDGADVPSLAGRAADNLVNRTLSGGGVQLELTAGLRDAMFAAGKNTVAARASNTTGTFDAFVRAIRRAIATRDQDANVPARV</sequence>
<dbReference type="Proteomes" id="UP001500466">
    <property type="component" value="Unassembled WGS sequence"/>
</dbReference>
<dbReference type="Pfam" id="PF05908">
    <property type="entry name" value="Gamma_PGA_hydro"/>
    <property type="match status" value="1"/>
</dbReference>
<reference evidence="3" key="1">
    <citation type="journal article" date="2019" name="Int. J. Syst. Evol. Microbiol.">
        <title>The Global Catalogue of Microorganisms (GCM) 10K type strain sequencing project: providing services to taxonomists for standard genome sequencing and annotation.</title>
        <authorList>
            <consortium name="The Broad Institute Genomics Platform"/>
            <consortium name="The Broad Institute Genome Sequencing Center for Infectious Disease"/>
            <person name="Wu L."/>
            <person name="Ma J."/>
        </authorList>
    </citation>
    <scope>NUCLEOTIDE SEQUENCE [LARGE SCALE GENOMIC DNA]</scope>
    <source>
        <strain evidence="3">JCM 17986</strain>
    </source>
</reference>
<evidence type="ECO:0000256" key="1">
    <source>
        <dbReference type="SAM" id="MobiDB-lite"/>
    </source>
</evidence>
<keyword evidence="3" id="KW-1185">Reference proteome</keyword>
<comment type="caution">
    <text evidence="2">The sequence shown here is derived from an EMBL/GenBank/DDBJ whole genome shotgun (WGS) entry which is preliminary data.</text>
</comment>
<dbReference type="EMBL" id="BAABHS010000016">
    <property type="protein sequence ID" value="GAA4973635.1"/>
    <property type="molecule type" value="Genomic_DNA"/>
</dbReference>
<dbReference type="InterPro" id="IPR038128">
    <property type="entry name" value="Gamma_PGA_hydro_sf"/>
</dbReference>
<name>A0ABP9HMI3_9ACTN</name>
<dbReference type="InterPro" id="IPR006311">
    <property type="entry name" value="TAT_signal"/>
</dbReference>
<dbReference type="RefSeq" id="WP_345677431.1">
    <property type="nucleotide sequence ID" value="NZ_BAABHS010000016.1"/>
</dbReference>
<dbReference type="PROSITE" id="PS51318">
    <property type="entry name" value="TAT"/>
    <property type="match status" value="1"/>
</dbReference>
<dbReference type="Gene3D" id="3.40.630.100">
    <property type="entry name" value="Poly-gamma-glutamate hydrolase, zinc-binding motif"/>
    <property type="match status" value="1"/>
</dbReference>
<feature type="region of interest" description="Disordered" evidence="1">
    <location>
        <begin position="37"/>
        <end position="64"/>
    </location>
</feature>
<protein>
    <recommendedName>
        <fullName evidence="4">Phage-related replication protein YjqB, UPF0714/DUF867 family</fullName>
    </recommendedName>
</protein>
<proteinExistence type="predicted"/>
<accession>A0ABP9HMI3</accession>